<keyword evidence="4" id="KW-1185">Reference proteome</keyword>
<feature type="coiled-coil region" evidence="1">
    <location>
        <begin position="286"/>
        <end position="334"/>
    </location>
</feature>
<dbReference type="EMBL" id="CAADRA010006984">
    <property type="protein sequence ID" value="VFT97822.1"/>
    <property type="molecule type" value="Genomic_DNA"/>
</dbReference>
<proteinExistence type="predicted"/>
<gene>
    <name evidence="3" type="primary">Aste57867_21148</name>
    <name evidence="2" type="ORF">As57867_021080</name>
    <name evidence="3" type="ORF">ASTE57867_21148</name>
</gene>
<accession>A0A485LI77</accession>
<reference evidence="2" key="2">
    <citation type="submission" date="2019-06" db="EMBL/GenBank/DDBJ databases">
        <title>Genomics analysis of Aphanomyces spp. identifies a new class of oomycete effector associated with host adaptation.</title>
        <authorList>
            <person name="Gaulin E."/>
        </authorList>
    </citation>
    <scope>NUCLEOTIDE SEQUENCE</scope>
    <source>
        <strain evidence="2">CBS 578.67</strain>
    </source>
</reference>
<evidence type="ECO:0000313" key="2">
    <source>
        <dbReference type="EMBL" id="KAF0687067.1"/>
    </source>
</evidence>
<evidence type="ECO:0000256" key="1">
    <source>
        <dbReference type="SAM" id="Coils"/>
    </source>
</evidence>
<feature type="coiled-coil region" evidence="1">
    <location>
        <begin position="193"/>
        <end position="255"/>
    </location>
</feature>
<dbReference type="EMBL" id="VJMH01006958">
    <property type="protein sequence ID" value="KAF0687067.1"/>
    <property type="molecule type" value="Genomic_DNA"/>
</dbReference>
<dbReference type="OrthoDB" id="74786at2759"/>
<organism evidence="3 4">
    <name type="scientific">Aphanomyces stellatus</name>
    <dbReference type="NCBI Taxonomy" id="120398"/>
    <lineage>
        <taxon>Eukaryota</taxon>
        <taxon>Sar</taxon>
        <taxon>Stramenopiles</taxon>
        <taxon>Oomycota</taxon>
        <taxon>Saprolegniomycetes</taxon>
        <taxon>Saprolegniales</taxon>
        <taxon>Verrucalvaceae</taxon>
        <taxon>Aphanomyces</taxon>
    </lineage>
</organism>
<dbReference type="Proteomes" id="UP000332933">
    <property type="component" value="Unassembled WGS sequence"/>
</dbReference>
<dbReference type="AlphaFoldDB" id="A0A485LI77"/>
<evidence type="ECO:0000313" key="3">
    <source>
        <dbReference type="EMBL" id="VFT97822.1"/>
    </source>
</evidence>
<reference evidence="3 4" key="1">
    <citation type="submission" date="2019-03" db="EMBL/GenBank/DDBJ databases">
        <authorList>
            <person name="Gaulin E."/>
            <person name="Dumas B."/>
        </authorList>
    </citation>
    <scope>NUCLEOTIDE SEQUENCE [LARGE SCALE GENOMIC DNA]</scope>
    <source>
        <strain evidence="3">CBS 568.67</strain>
    </source>
</reference>
<name>A0A485LI77_9STRA</name>
<sequence>MDFENVHPNQMPENEQVVENALDVTKESIVEAMDQPEAEVEPSNEPIKVEAEEPWKEALEAMAEKQQHLLLQVESLKGEWNNLKRNNASTTVANSTLDKFLQDYETMQSQDKSPVELTIELQMEKAARARLQEECLQLTEKKLAFAHQISILEQQIIKHEQTETVLNQTVSHFQHRLKVERAKEGQQEAVFSLGLAQTEIKNLQEQNERLAKDLEEIRVRVDAHETQELVLRNKIQQLETDKAVLQSKADQLQKTEAALRFRLNSAKKHYETTTTVTKEQEQGPSVNDLKRQIAALEKENESLAKDNASLKEKNTELNTIAVELVAQLEQYEDQGSAKRHKHDAE</sequence>
<evidence type="ECO:0000313" key="4">
    <source>
        <dbReference type="Proteomes" id="UP000332933"/>
    </source>
</evidence>
<dbReference type="Gene3D" id="1.10.287.1490">
    <property type="match status" value="1"/>
</dbReference>
<keyword evidence="1" id="KW-0175">Coiled coil</keyword>
<protein>
    <submittedName>
        <fullName evidence="3">Aste57867_21148 protein</fullName>
    </submittedName>
</protein>